<keyword evidence="3" id="KW-1185">Reference proteome</keyword>
<organism evidence="2 3">
    <name type="scientific">Clostridium fallax</name>
    <dbReference type="NCBI Taxonomy" id="1533"/>
    <lineage>
        <taxon>Bacteria</taxon>
        <taxon>Bacillati</taxon>
        <taxon>Bacillota</taxon>
        <taxon>Clostridia</taxon>
        <taxon>Eubacteriales</taxon>
        <taxon>Clostridiaceae</taxon>
        <taxon>Clostridium</taxon>
    </lineage>
</organism>
<gene>
    <name evidence="2" type="ORF">SAMN05443638_12113</name>
</gene>
<accession>A0A1M4XUV1</accession>
<sequence length="48" mass="5781">MMSDKGNRRLKEKTIIYEKDKIGEMRKEQEKEAEIIKEKEKIGEGKRK</sequence>
<protein>
    <submittedName>
        <fullName evidence="2">Uncharacterized protein</fullName>
    </submittedName>
</protein>
<dbReference type="AlphaFoldDB" id="A0A1M4XUV1"/>
<evidence type="ECO:0000313" key="2">
    <source>
        <dbReference type="EMBL" id="SHE97063.1"/>
    </source>
</evidence>
<evidence type="ECO:0000256" key="1">
    <source>
        <dbReference type="SAM" id="MobiDB-lite"/>
    </source>
</evidence>
<name>A0A1M4XUV1_9CLOT</name>
<dbReference type="Proteomes" id="UP000184035">
    <property type="component" value="Unassembled WGS sequence"/>
</dbReference>
<reference evidence="2 3" key="1">
    <citation type="submission" date="2016-11" db="EMBL/GenBank/DDBJ databases">
        <authorList>
            <person name="Jaros S."/>
            <person name="Januszkiewicz K."/>
            <person name="Wedrychowicz H."/>
        </authorList>
    </citation>
    <scope>NUCLEOTIDE SEQUENCE [LARGE SCALE GENOMIC DNA]</scope>
    <source>
        <strain evidence="2 3">DSM 2631</strain>
    </source>
</reference>
<dbReference type="EMBL" id="FQVM01000021">
    <property type="protein sequence ID" value="SHE97063.1"/>
    <property type="molecule type" value="Genomic_DNA"/>
</dbReference>
<evidence type="ECO:0000313" key="3">
    <source>
        <dbReference type="Proteomes" id="UP000184035"/>
    </source>
</evidence>
<feature type="region of interest" description="Disordered" evidence="1">
    <location>
        <begin position="26"/>
        <end position="48"/>
    </location>
</feature>
<proteinExistence type="predicted"/>